<comment type="caution">
    <text evidence="1">The sequence shown here is derived from an EMBL/GenBank/DDBJ whole genome shotgun (WGS) entry which is preliminary data.</text>
</comment>
<dbReference type="Proteomes" id="UP000176855">
    <property type="component" value="Unassembled WGS sequence"/>
</dbReference>
<gene>
    <name evidence="1" type="ORF">A2730_03385</name>
</gene>
<evidence type="ECO:0000313" key="2">
    <source>
        <dbReference type="Proteomes" id="UP000176855"/>
    </source>
</evidence>
<evidence type="ECO:0000313" key="1">
    <source>
        <dbReference type="EMBL" id="OGZ64147.1"/>
    </source>
</evidence>
<accession>A0A1G2HNS7</accession>
<sequence length="158" mass="18067">MTNYIYHYKVLDSNALFQLKLEADMEKPSWSQLHEKLKKLAKVLTEYANWIERKEPTIDQIDQIQMILSGMGQTVIDLMKMEPEFVVHYSNTDSAKEKRALEGFYLLMESANDAISTMVSFPQASSLEKELFGAWCKGLDYMMASVNGLATKEAAPRN</sequence>
<dbReference type="STRING" id="1802202.A2730_03385"/>
<organism evidence="1 2">
    <name type="scientific">Candidatus Staskawiczbacteria bacterium RIFCSPHIGHO2_01_FULL_39_25</name>
    <dbReference type="NCBI Taxonomy" id="1802202"/>
    <lineage>
        <taxon>Bacteria</taxon>
        <taxon>Candidatus Staskawicziibacteriota</taxon>
    </lineage>
</organism>
<dbReference type="EMBL" id="MHOO01000008">
    <property type="protein sequence ID" value="OGZ64147.1"/>
    <property type="molecule type" value="Genomic_DNA"/>
</dbReference>
<reference evidence="1 2" key="1">
    <citation type="journal article" date="2016" name="Nat. Commun.">
        <title>Thousands of microbial genomes shed light on interconnected biogeochemical processes in an aquifer system.</title>
        <authorList>
            <person name="Anantharaman K."/>
            <person name="Brown C.T."/>
            <person name="Hug L.A."/>
            <person name="Sharon I."/>
            <person name="Castelle C.J."/>
            <person name="Probst A.J."/>
            <person name="Thomas B.C."/>
            <person name="Singh A."/>
            <person name="Wilkins M.J."/>
            <person name="Karaoz U."/>
            <person name="Brodie E.L."/>
            <person name="Williams K.H."/>
            <person name="Hubbard S.S."/>
            <person name="Banfield J.F."/>
        </authorList>
    </citation>
    <scope>NUCLEOTIDE SEQUENCE [LARGE SCALE GENOMIC DNA]</scope>
</reference>
<name>A0A1G2HNS7_9BACT</name>
<proteinExistence type="predicted"/>
<dbReference type="AlphaFoldDB" id="A0A1G2HNS7"/>
<protein>
    <submittedName>
        <fullName evidence="1">Uncharacterized protein</fullName>
    </submittedName>
</protein>